<evidence type="ECO:0000313" key="1">
    <source>
        <dbReference type="EMBL" id="CAB3979231.1"/>
    </source>
</evidence>
<name>A0A7D9HC98_PARCT</name>
<feature type="non-terminal residue" evidence="1">
    <location>
        <position position="108"/>
    </location>
</feature>
<dbReference type="EMBL" id="CACRXK020000178">
    <property type="protein sequence ID" value="CAB3979231.1"/>
    <property type="molecule type" value="Genomic_DNA"/>
</dbReference>
<evidence type="ECO:0000313" key="2">
    <source>
        <dbReference type="Proteomes" id="UP001152795"/>
    </source>
</evidence>
<sequence length="108" mass="12290">FADGSVERLLSEIDFLVSYGISKGITPPRSPKLYVKMVHIKIEEDFRYISKTEVVKKMIELVHELQDHECPNSVCQKQIGNLPVILIDQESIYLIVGKHVLLRADVGK</sequence>
<reference evidence="1" key="1">
    <citation type="submission" date="2020-04" db="EMBL/GenBank/DDBJ databases">
        <authorList>
            <person name="Alioto T."/>
            <person name="Alioto T."/>
            <person name="Gomez Garrido J."/>
        </authorList>
    </citation>
    <scope>NUCLEOTIDE SEQUENCE</scope>
    <source>
        <strain evidence="1">A484AB</strain>
    </source>
</reference>
<proteinExistence type="predicted"/>
<gene>
    <name evidence="1" type="ORF">PACLA_8A085096</name>
</gene>
<protein>
    <submittedName>
        <fullName evidence="1">Uncharacterized protein</fullName>
    </submittedName>
</protein>
<comment type="caution">
    <text evidence="1">The sequence shown here is derived from an EMBL/GenBank/DDBJ whole genome shotgun (WGS) entry which is preliminary data.</text>
</comment>
<dbReference type="Proteomes" id="UP001152795">
    <property type="component" value="Unassembled WGS sequence"/>
</dbReference>
<keyword evidence="2" id="KW-1185">Reference proteome</keyword>
<accession>A0A7D9HC98</accession>
<organism evidence="1 2">
    <name type="scientific">Paramuricea clavata</name>
    <name type="common">Red gorgonian</name>
    <name type="synonym">Violescent sea-whip</name>
    <dbReference type="NCBI Taxonomy" id="317549"/>
    <lineage>
        <taxon>Eukaryota</taxon>
        <taxon>Metazoa</taxon>
        <taxon>Cnidaria</taxon>
        <taxon>Anthozoa</taxon>
        <taxon>Octocorallia</taxon>
        <taxon>Malacalcyonacea</taxon>
        <taxon>Plexauridae</taxon>
        <taxon>Paramuricea</taxon>
    </lineage>
</organism>
<dbReference type="AlphaFoldDB" id="A0A7D9HC98"/>